<dbReference type="EMBL" id="BMLT01000012">
    <property type="protein sequence ID" value="GGO87286.1"/>
    <property type="molecule type" value="Genomic_DNA"/>
</dbReference>
<dbReference type="AlphaFoldDB" id="A0A917ZPR9"/>
<accession>A0A917ZPR9</accession>
<protein>
    <recommendedName>
        <fullName evidence="3">TraB/GumN family protein</fullName>
    </recommendedName>
</protein>
<keyword evidence="2" id="KW-1185">Reference proteome</keyword>
<comment type="caution">
    <text evidence="1">The sequence shown here is derived from an EMBL/GenBank/DDBJ whole genome shotgun (WGS) entry which is preliminary data.</text>
</comment>
<evidence type="ECO:0000313" key="1">
    <source>
        <dbReference type="EMBL" id="GGO87286.1"/>
    </source>
</evidence>
<name>A0A917ZPR9_9GAMM</name>
<gene>
    <name evidence="1" type="ORF">GCM10011348_40120</name>
</gene>
<dbReference type="PANTHER" id="PTHR40590">
    <property type="entry name" value="CYTOPLASMIC PROTEIN-RELATED"/>
    <property type="match status" value="1"/>
</dbReference>
<evidence type="ECO:0000313" key="2">
    <source>
        <dbReference type="Proteomes" id="UP000599578"/>
    </source>
</evidence>
<organism evidence="1 2">
    <name type="scientific">Marinobacterium nitratireducens</name>
    <dbReference type="NCBI Taxonomy" id="518897"/>
    <lineage>
        <taxon>Bacteria</taxon>
        <taxon>Pseudomonadati</taxon>
        <taxon>Pseudomonadota</taxon>
        <taxon>Gammaproteobacteria</taxon>
        <taxon>Oceanospirillales</taxon>
        <taxon>Oceanospirillaceae</taxon>
        <taxon>Marinobacterium</taxon>
    </lineage>
</organism>
<dbReference type="InterPro" id="IPR002816">
    <property type="entry name" value="TraB/PrgY/GumN_fam"/>
</dbReference>
<dbReference type="Proteomes" id="UP000599578">
    <property type="component" value="Unassembled WGS sequence"/>
</dbReference>
<reference evidence="1 2" key="1">
    <citation type="journal article" date="2014" name="Int. J. Syst. Evol. Microbiol.">
        <title>Complete genome sequence of Corynebacterium casei LMG S-19264T (=DSM 44701T), isolated from a smear-ripened cheese.</title>
        <authorList>
            <consortium name="US DOE Joint Genome Institute (JGI-PGF)"/>
            <person name="Walter F."/>
            <person name="Albersmeier A."/>
            <person name="Kalinowski J."/>
            <person name="Ruckert C."/>
        </authorList>
    </citation>
    <scope>NUCLEOTIDE SEQUENCE [LARGE SCALE GENOMIC DNA]</scope>
    <source>
        <strain evidence="1 2">CGMCC 1.7286</strain>
    </source>
</reference>
<proteinExistence type="predicted"/>
<dbReference type="PANTHER" id="PTHR40590:SF1">
    <property type="entry name" value="CYTOPLASMIC PROTEIN"/>
    <property type="match status" value="1"/>
</dbReference>
<dbReference type="RefSeq" id="WP_188862411.1">
    <property type="nucleotide sequence ID" value="NZ_BMLT01000012.1"/>
</dbReference>
<sequence>MRSPGKRYLSGLLAGLLTLSSTLLLADASIWRVTGSGGSELFLAGTVHLLRPQDLPLPDAYDIAYAQADALVFETDLATLMNPATQLLLARYLQAPDGQRISDRVTPGTWEALSDFARSRGLAPEMLDMLRPGGVVLTLLGVEMARLGATEEGVDLQLYRRAAVDEKPTSGLEPLEQHLGYLIGMGAEDADAFLRQMIEEFESSESLLSPLIAAWRAGDEAELERLLVDELQGYPPVYEQLLVERNALWWPTLQALVASGPTELVLVGAAHLVGPDGLLQMLRDEQGVSVELFRP</sequence>
<evidence type="ECO:0008006" key="3">
    <source>
        <dbReference type="Google" id="ProtNLM"/>
    </source>
</evidence>
<dbReference type="Pfam" id="PF01963">
    <property type="entry name" value="TraB_PrgY_gumN"/>
    <property type="match status" value="1"/>
</dbReference>
<dbReference type="CDD" id="cd14789">
    <property type="entry name" value="Tiki"/>
    <property type="match status" value="1"/>
</dbReference>
<dbReference type="InterPro" id="IPR047111">
    <property type="entry name" value="YbaP-like"/>
</dbReference>